<evidence type="ECO:0000256" key="2">
    <source>
        <dbReference type="ARBA" id="ARBA00022801"/>
    </source>
</evidence>
<sequence>MVRRAAQRIGGYVGGPRYGVDMSERWFEGPLLGFDTETTGVGVDKDRIVQAALVTGTGDLVWLIDPGVPIPPGATRVHGITDERVKAEGRPAAEALAEVAAALRAAVDVGTPVVAFRAGFDCTLLSYELERHGIEQPAWERMSVIDPSVLDKRVDKYRRGKRTLGATSVHYGVVHDGAHSAAGDAAATVALARAIGALHPEVGDLTPQELHVSQIRWHAEDAASLEAYFKRKGRDEAVDRRWPLCR</sequence>
<dbReference type="Gene3D" id="3.30.420.10">
    <property type="entry name" value="Ribonuclease H-like superfamily/Ribonuclease H"/>
    <property type="match status" value="1"/>
</dbReference>
<keyword evidence="3" id="KW-0269">Exonuclease</keyword>
<feature type="domain" description="Exonuclease" evidence="4">
    <location>
        <begin position="30"/>
        <end position="201"/>
    </location>
</feature>
<dbReference type="GO" id="GO:0008408">
    <property type="term" value="F:3'-5' exonuclease activity"/>
    <property type="evidence" value="ECO:0007669"/>
    <property type="project" value="TreeGrafter"/>
</dbReference>
<dbReference type="GO" id="GO:0003676">
    <property type="term" value="F:nucleic acid binding"/>
    <property type="evidence" value="ECO:0007669"/>
    <property type="project" value="InterPro"/>
</dbReference>
<dbReference type="SMART" id="SM00479">
    <property type="entry name" value="EXOIII"/>
    <property type="match status" value="1"/>
</dbReference>
<protein>
    <submittedName>
        <fullName evidence="5">DNA polymerase-3 subunit epsilon</fullName>
    </submittedName>
</protein>
<dbReference type="AlphaFoldDB" id="A0A1G9H407"/>
<reference evidence="6" key="1">
    <citation type="submission" date="2016-10" db="EMBL/GenBank/DDBJ databases">
        <authorList>
            <person name="Varghese N."/>
            <person name="Submissions S."/>
        </authorList>
    </citation>
    <scope>NUCLEOTIDE SEQUENCE [LARGE SCALE GENOMIC DNA]</scope>
    <source>
        <strain evidence="6">CGMCC 4.3147</strain>
    </source>
</reference>
<evidence type="ECO:0000256" key="3">
    <source>
        <dbReference type="ARBA" id="ARBA00022839"/>
    </source>
</evidence>
<evidence type="ECO:0000313" key="5">
    <source>
        <dbReference type="EMBL" id="SDL07203.1"/>
    </source>
</evidence>
<accession>A0A1G9H407</accession>
<dbReference type="InterPro" id="IPR013520">
    <property type="entry name" value="Ribonucl_H"/>
</dbReference>
<dbReference type="EMBL" id="FNGF01000003">
    <property type="protein sequence ID" value="SDL07203.1"/>
    <property type="molecule type" value="Genomic_DNA"/>
</dbReference>
<name>A0A1G9H407_9ACTN</name>
<evidence type="ECO:0000256" key="1">
    <source>
        <dbReference type="ARBA" id="ARBA00022722"/>
    </source>
</evidence>
<gene>
    <name evidence="5" type="ORF">SAMN05216298_2581</name>
</gene>
<dbReference type="STRING" id="380244.SAMN05216298_2581"/>
<dbReference type="CDD" id="cd06127">
    <property type="entry name" value="DEDDh"/>
    <property type="match status" value="1"/>
</dbReference>
<evidence type="ECO:0000259" key="4">
    <source>
        <dbReference type="SMART" id="SM00479"/>
    </source>
</evidence>
<dbReference type="GO" id="GO:0005829">
    <property type="term" value="C:cytosol"/>
    <property type="evidence" value="ECO:0007669"/>
    <property type="project" value="TreeGrafter"/>
</dbReference>
<proteinExistence type="predicted"/>
<dbReference type="SUPFAM" id="SSF53098">
    <property type="entry name" value="Ribonuclease H-like"/>
    <property type="match status" value="1"/>
</dbReference>
<organism evidence="5 6">
    <name type="scientific">Glycomyces sambucus</name>
    <dbReference type="NCBI Taxonomy" id="380244"/>
    <lineage>
        <taxon>Bacteria</taxon>
        <taxon>Bacillati</taxon>
        <taxon>Actinomycetota</taxon>
        <taxon>Actinomycetes</taxon>
        <taxon>Glycomycetales</taxon>
        <taxon>Glycomycetaceae</taxon>
        <taxon>Glycomyces</taxon>
    </lineage>
</organism>
<dbReference type="InterPro" id="IPR036397">
    <property type="entry name" value="RNaseH_sf"/>
</dbReference>
<keyword evidence="1" id="KW-0540">Nuclease</keyword>
<dbReference type="Pfam" id="PF00929">
    <property type="entry name" value="RNase_T"/>
    <property type="match status" value="1"/>
</dbReference>
<dbReference type="InterPro" id="IPR012337">
    <property type="entry name" value="RNaseH-like_sf"/>
</dbReference>
<evidence type="ECO:0000313" key="6">
    <source>
        <dbReference type="Proteomes" id="UP000198662"/>
    </source>
</evidence>
<keyword evidence="2" id="KW-0378">Hydrolase</keyword>
<keyword evidence="6" id="KW-1185">Reference proteome</keyword>
<dbReference type="PANTHER" id="PTHR30231:SF4">
    <property type="entry name" value="PROTEIN NEN2"/>
    <property type="match status" value="1"/>
</dbReference>
<dbReference type="NCBIfam" id="NF005927">
    <property type="entry name" value="PRK07942.1"/>
    <property type="match status" value="1"/>
</dbReference>
<dbReference type="PANTHER" id="PTHR30231">
    <property type="entry name" value="DNA POLYMERASE III SUBUNIT EPSILON"/>
    <property type="match status" value="1"/>
</dbReference>
<dbReference type="Proteomes" id="UP000198662">
    <property type="component" value="Unassembled WGS sequence"/>
</dbReference>